<dbReference type="Pfam" id="PF09234">
    <property type="entry name" value="DUF1963"/>
    <property type="match status" value="1"/>
</dbReference>
<accession>A0ABX1FW51</accession>
<dbReference type="Proteomes" id="UP001515943">
    <property type="component" value="Unassembled WGS sequence"/>
</dbReference>
<gene>
    <name evidence="1" type="ORF">FXN61_43755</name>
</gene>
<sequence>MRDRLRPFRAEAIARGIPADDVERWLTTARPCATLTPDGEGPVVGRFGGPLLLPADVPDPAHPFVASIDLAALPAGATDLPLPADGHLLLFAYPEVDDDTMGSVVHVPAGTAVVERDKLAWDSFGWEHNVAMMEAFPQGPLRVTADVSLPCHKVLPLPDGRPLPGHPRSEELVAVWESTRAGIAPVGPLQIGGYADEEAIESDPVANAVPCAVKAAQASGWDGPVSDDVADWVLLADWQVDAEGWEGATVHWVIQREDLAARRFDRAFTSVYHNP</sequence>
<dbReference type="Gene3D" id="2.30.320.10">
    <property type="entry name" value="YwqG-like"/>
    <property type="match status" value="1"/>
</dbReference>
<organism evidence="1 2">
    <name type="scientific">Lentzea indica</name>
    <dbReference type="NCBI Taxonomy" id="2604800"/>
    <lineage>
        <taxon>Bacteria</taxon>
        <taxon>Bacillati</taxon>
        <taxon>Actinomycetota</taxon>
        <taxon>Actinomycetes</taxon>
        <taxon>Pseudonocardiales</taxon>
        <taxon>Pseudonocardiaceae</taxon>
        <taxon>Lentzea</taxon>
    </lineage>
</organism>
<protein>
    <submittedName>
        <fullName evidence="1">DUF1963 domain-containing protein</fullName>
    </submittedName>
</protein>
<evidence type="ECO:0000313" key="1">
    <source>
        <dbReference type="EMBL" id="NKE63276.1"/>
    </source>
</evidence>
<dbReference type="InterPro" id="IPR015315">
    <property type="entry name" value="DUF1963"/>
</dbReference>
<proteinExistence type="predicted"/>
<reference evidence="1 2" key="1">
    <citation type="submission" date="2019-08" db="EMBL/GenBank/DDBJ databases">
        <title>Lentzea from Indian Himalayas.</title>
        <authorList>
            <person name="Mandal S."/>
            <person name="Mallick Gupta A."/>
            <person name="Maiti P.K."/>
            <person name="Sarkar J."/>
            <person name="Mandal S."/>
        </authorList>
    </citation>
    <scope>NUCLEOTIDE SEQUENCE [LARGE SCALE GENOMIC DNA]</scope>
    <source>
        <strain evidence="1 2">PSKA42</strain>
    </source>
</reference>
<keyword evidence="2" id="KW-1185">Reference proteome</keyword>
<dbReference type="EMBL" id="VSRL01000335">
    <property type="protein sequence ID" value="NKE63276.1"/>
    <property type="molecule type" value="Genomic_DNA"/>
</dbReference>
<name>A0ABX1FW51_9PSEU</name>
<comment type="caution">
    <text evidence="1">The sequence shown here is derived from an EMBL/GenBank/DDBJ whole genome shotgun (WGS) entry which is preliminary data.</text>
</comment>
<evidence type="ECO:0000313" key="2">
    <source>
        <dbReference type="Proteomes" id="UP001515943"/>
    </source>
</evidence>